<sequence length="881" mass="98858">MSIQWRTSVGNILSYINPSIKNYLLPEAEKNKEVVLHTKAFEPMVTLRLLQINNLRLKGKFLPSELKCLQWRGCPLQYISLETWPRELAVLDLSNSKKLENFWGWKGFKVPENLMVLNLSYCIQLASIPDLSGCGRLEKIVLENCISLTRIHESFGSLITLRSLNLTRCSNLIELPSDVSGLKHLESLYLSGCLKLKALPENIGSLKSLKTLLADKTAIKEIPESIFRLAKLEQLILDGCQHLTRLPNCIGHLSSLQELSLNDSGLEELPNTIGSLKNLDKLSLMCKSLTVIPDSIGNLISLTGLWANRSAIRELPSSIGSLSYLRELSVGNCKFLSKLPDSIKALASVVELQLDGTAITNLPDQIGEMKLLRKLEMMNCSNLESLPESIGNLASLVTLNIFNGKIRELPESIGSLENLVNLRLNKCRMLRMLPASIGNLKSLYHFFMEETAMSDLPESFGMLSSLRTLRMAKRPDSVTYNNSILAEPEVPVSNDNLNYFVLPSSFCNLTMLIELDARAWNISGKIPDDFEKLSSLETLKFGQNNFHTLPSSLKGLSVLKILELPNCNELIFLPPLPSSLIELNVENCSALESIHDISNLESLQELKLTNCVKVMDIPGLENLKSLRRLYLSGCSACSSHVTKRLSKVALRNLQNLSMPGTRLPEWFSGQTVNFSKPKNLELKAVIVGVIISINHNINIPNITRDHMPGVIDVEANVLKLGKRLYTTTLNIRGIPKTDEEHIHLCRYKDNHPLIAFLRDSDTFCVTKRDPPLDKGLELKKCGVHFIFDGDDDYDGEEESLDIGLQSVSEKLAEFFRISEGGSAMYTTDIEDECQKRLETLDQEEFKSSSRLYIILKKSSVIFFLVSLIFMLLSWFCLRFIL</sequence>
<evidence type="ECO:0000313" key="7">
    <source>
        <dbReference type="Proteomes" id="UP001497480"/>
    </source>
</evidence>
<dbReference type="Proteomes" id="UP001497480">
    <property type="component" value="Unassembled WGS sequence"/>
</dbReference>
<dbReference type="SUPFAM" id="SSF52058">
    <property type="entry name" value="L domain-like"/>
    <property type="match status" value="3"/>
</dbReference>
<keyword evidence="4" id="KW-1133">Transmembrane helix</keyword>
<dbReference type="InterPro" id="IPR055414">
    <property type="entry name" value="LRR_R13L4/SHOC2-like"/>
</dbReference>
<evidence type="ECO:0000256" key="1">
    <source>
        <dbReference type="ARBA" id="ARBA00022614"/>
    </source>
</evidence>
<gene>
    <name evidence="6" type="ORF">LLUT_LOCUS34553</name>
</gene>
<dbReference type="AlphaFoldDB" id="A0AAV1YKB7"/>
<organism evidence="6 7">
    <name type="scientific">Lupinus luteus</name>
    <name type="common">European yellow lupine</name>
    <dbReference type="NCBI Taxonomy" id="3873"/>
    <lineage>
        <taxon>Eukaryota</taxon>
        <taxon>Viridiplantae</taxon>
        <taxon>Streptophyta</taxon>
        <taxon>Embryophyta</taxon>
        <taxon>Tracheophyta</taxon>
        <taxon>Spermatophyta</taxon>
        <taxon>Magnoliopsida</taxon>
        <taxon>eudicotyledons</taxon>
        <taxon>Gunneridae</taxon>
        <taxon>Pentapetalae</taxon>
        <taxon>rosids</taxon>
        <taxon>fabids</taxon>
        <taxon>Fabales</taxon>
        <taxon>Fabaceae</taxon>
        <taxon>Papilionoideae</taxon>
        <taxon>50 kb inversion clade</taxon>
        <taxon>genistoids sensu lato</taxon>
        <taxon>core genistoids</taxon>
        <taxon>Genisteae</taxon>
        <taxon>Lupinus</taxon>
    </lineage>
</organism>
<dbReference type="InterPro" id="IPR032675">
    <property type="entry name" value="LRR_dom_sf"/>
</dbReference>
<evidence type="ECO:0000256" key="4">
    <source>
        <dbReference type="SAM" id="Phobius"/>
    </source>
</evidence>
<keyword evidence="4" id="KW-0812">Transmembrane</keyword>
<accession>A0AAV1YKB7</accession>
<protein>
    <recommendedName>
        <fullName evidence="5">Disease resistance R13L4/SHOC-2-like LRR domain-containing protein</fullName>
    </recommendedName>
</protein>
<evidence type="ECO:0000259" key="5">
    <source>
        <dbReference type="Pfam" id="PF23598"/>
    </source>
</evidence>
<keyword evidence="7" id="KW-1185">Reference proteome</keyword>
<keyword evidence="4" id="KW-0472">Membrane</keyword>
<name>A0AAV1YKB7_LUPLU</name>
<evidence type="ECO:0000313" key="6">
    <source>
        <dbReference type="EMBL" id="CAL0333493.1"/>
    </source>
</evidence>
<dbReference type="PANTHER" id="PTHR36766:SF30">
    <property type="entry name" value="TIR-NBS TYPE DISEASE RESISTANCE PROTEIN-RELATED"/>
    <property type="match status" value="1"/>
</dbReference>
<dbReference type="Gene3D" id="3.80.10.10">
    <property type="entry name" value="Ribonuclease Inhibitor"/>
    <property type="match status" value="3"/>
</dbReference>
<comment type="caution">
    <text evidence="6">The sequence shown here is derived from an EMBL/GenBank/DDBJ whole genome shotgun (WGS) entry which is preliminary data.</text>
</comment>
<dbReference type="PANTHER" id="PTHR36766">
    <property type="entry name" value="PLANT BROAD-SPECTRUM MILDEW RESISTANCE PROTEIN RPW8"/>
    <property type="match status" value="1"/>
</dbReference>
<reference evidence="6 7" key="1">
    <citation type="submission" date="2024-03" db="EMBL/GenBank/DDBJ databases">
        <authorList>
            <person name="Martinez-Hernandez J."/>
        </authorList>
    </citation>
    <scope>NUCLEOTIDE SEQUENCE [LARGE SCALE GENOMIC DNA]</scope>
</reference>
<feature type="domain" description="Disease resistance R13L4/SHOC-2-like LRR" evidence="5">
    <location>
        <begin position="196"/>
        <end position="260"/>
    </location>
</feature>
<keyword evidence="2" id="KW-0677">Repeat</keyword>
<keyword evidence="3" id="KW-0611">Plant defense</keyword>
<dbReference type="InterPro" id="IPR003591">
    <property type="entry name" value="Leu-rich_rpt_typical-subtyp"/>
</dbReference>
<dbReference type="Pfam" id="PF23598">
    <property type="entry name" value="LRR_14"/>
    <property type="match status" value="2"/>
</dbReference>
<feature type="domain" description="Disease resistance R13L4/SHOC-2-like LRR" evidence="5">
    <location>
        <begin position="381"/>
        <end position="473"/>
    </location>
</feature>
<evidence type="ECO:0000256" key="3">
    <source>
        <dbReference type="ARBA" id="ARBA00022821"/>
    </source>
</evidence>
<keyword evidence="1" id="KW-0433">Leucine-rich repeat</keyword>
<feature type="transmembrane region" description="Helical" evidence="4">
    <location>
        <begin position="860"/>
        <end position="880"/>
    </location>
</feature>
<dbReference type="EMBL" id="CAXHTB010000025">
    <property type="protein sequence ID" value="CAL0333493.1"/>
    <property type="molecule type" value="Genomic_DNA"/>
</dbReference>
<evidence type="ECO:0000256" key="2">
    <source>
        <dbReference type="ARBA" id="ARBA00022737"/>
    </source>
</evidence>
<dbReference type="SMART" id="SM00369">
    <property type="entry name" value="LRR_TYP"/>
    <property type="match status" value="7"/>
</dbReference>
<proteinExistence type="predicted"/>
<dbReference type="GO" id="GO:0006952">
    <property type="term" value="P:defense response"/>
    <property type="evidence" value="ECO:0007669"/>
    <property type="project" value="UniProtKB-KW"/>
</dbReference>